<protein>
    <submittedName>
        <fullName evidence="2">DinB family protein</fullName>
    </submittedName>
</protein>
<dbReference type="OrthoDB" id="1524454at2"/>
<dbReference type="InterPro" id="IPR024775">
    <property type="entry name" value="DinB-like"/>
</dbReference>
<dbReference type="Pfam" id="PF12867">
    <property type="entry name" value="DinB_2"/>
    <property type="match status" value="1"/>
</dbReference>
<accession>A0A5C8II87</accession>
<dbReference type="SUPFAM" id="SSF109854">
    <property type="entry name" value="DinB/YfiT-like putative metalloenzymes"/>
    <property type="match status" value="1"/>
</dbReference>
<comment type="caution">
    <text evidence="2">The sequence shown here is derived from an EMBL/GenBank/DDBJ whole genome shotgun (WGS) entry which is preliminary data.</text>
</comment>
<reference evidence="2 3" key="1">
    <citation type="submission" date="2019-08" db="EMBL/GenBank/DDBJ databases">
        <authorList>
            <person name="Shi S."/>
        </authorList>
    </citation>
    <scope>NUCLEOTIDE SEQUENCE [LARGE SCALE GENOMIC DNA]</scope>
    <source>
        <strain evidence="2 3">GY10130</strain>
    </source>
</reference>
<proteinExistence type="predicted"/>
<dbReference type="Gene3D" id="1.20.120.450">
    <property type="entry name" value="dinb family like domain"/>
    <property type="match status" value="1"/>
</dbReference>
<dbReference type="InterPro" id="IPR034660">
    <property type="entry name" value="DinB/YfiT-like"/>
</dbReference>
<evidence type="ECO:0000259" key="1">
    <source>
        <dbReference type="Pfam" id="PF12867"/>
    </source>
</evidence>
<dbReference type="EMBL" id="VRTY01000169">
    <property type="protein sequence ID" value="TXK21383.1"/>
    <property type="molecule type" value="Genomic_DNA"/>
</dbReference>
<dbReference type="AlphaFoldDB" id="A0A5C8II87"/>
<keyword evidence="3" id="KW-1185">Reference proteome</keyword>
<evidence type="ECO:0000313" key="2">
    <source>
        <dbReference type="EMBL" id="TXK21383.1"/>
    </source>
</evidence>
<organism evidence="2 3">
    <name type="scientific">Pontibacter qinzhouensis</name>
    <dbReference type="NCBI Taxonomy" id="2603253"/>
    <lineage>
        <taxon>Bacteria</taxon>
        <taxon>Pseudomonadati</taxon>
        <taxon>Bacteroidota</taxon>
        <taxon>Cytophagia</taxon>
        <taxon>Cytophagales</taxon>
        <taxon>Hymenobacteraceae</taxon>
        <taxon>Pontibacter</taxon>
    </lineage>
</organism>
<dbReference type="Proteomes" id="UP000321926">
    <property type="component" value="Unassembled WGS sequence"/>
</dbReference>
<dbReference type="RefSeq" id="WP_147924194.1">
    <property type="nucleotide sequence ID" value="NZ_VRTY01000169.1"/>
</dbReference>
<feature type="domain" description="DinB-like" evidence="1">
    <location>
        <begin position="18"/>
        <end position="178"/>
    </location>
</feature>
<sequence length="191" mass="21386">MSGILKTQLLTALENKVEQHIEEAVRVFQNLPDHTLQQPAADGGWSIAQCLAHLNSYGSYYLPRLRTAFANAPVATPSATFTSTWLGKKFIQMMAPETGRKKYKASKKHLPPQVPDAQEAVSEFIRQQEELLVLLRQAFTADLDRPKIAVSVMAWLTMKPGDVLQFLVAHNDRHVLQAKRNTAVLEKPNSL</sequence>
<gene>
    <name evidence="2" type="ORF">FVR03_23385</name>
</gene>
<name>A0A5C8II87_9BACT</name>
<evidence type="ECO:0000313" key="3">
    <source>
        <dbReference type="Proteomes" id="UP000321926"/>
    </source>
</evidence>